<dbReference type="AlphaFoldDB" id="A0A100WN74"/>
<reference evidence="1 2" key="1">
    <citation type="journal article" date="2016" name="Genome Announc.">
        <title>Draft Genome Sequences of Five Rapidly Growing Mycobacterium Species, M. thermoresistibile, M. fortuitum subsp. acetamidolyticum, M. canariasense, M. brisbanense, and M. novocastrense.</title>
        <authorList>
            <person name="Katahira K."/>
            <person name="Ogura Y."/>
            <person name="Gotoh Y."/>
            <person name="Hayashi T."/>
        </authorList>
    </citation>
    <scope>NUCLEOTIDE SEQUENCE [LARGE SCALE GENOMIC DNA]</scope>
    <source>
        <strain evidence="1 2">JCM6368</strain>
    </source>
</reference>
<gene>
    <name evidence="1" type="ORF">RMCFA_1058</name>
</gene>
<organism evidence="1 2">
    <name type="scientific">Mycolicibacterium fortuitum subsp. acetamidolyticum</name>
    <dbReference type="NCBI Taxonomy" id="144550"/>
    <lineage>
        <taxon>Bacteria</taxon>
        <taxon>Bacillati</taxon>
        <taxon>Actinomycetota</taxon>
        <taxon>Actinomycetes</taxon>
        <taxon>Mycobacteriales</taxon>
        <taxon>Mycobacteriaceae</taxon>
        <taxon>Mycolicibacterium</taxon>
    </lineage>
</organism>
<dbReference type="Proteomes" id="UP000069705">
    <property type="component" value="Unassembled WGS sequence"/>
</dbReference>
<sequence length="86" mass="9252">MDNDNLRDSSEQWTTTAIAPVAPGMRISPTAPIVAILVQRHIADGTERTVLGYADQKGRVWPTGTGEFVEMDAVWAPPESDTSVVG</sequence>
<proteinExistence type="predicted"/>
<name>A0A100WN74_MYCFO</name>
<protein>
    <submittedName>
        <fullName evidence="1">Uncharacterized protein</fullName>
    </submittedName>
</protein>
<accession>A0A100WN74</accession>
<dbReference type="EMBL" id="BCSZ01000010">
    <property type="protein sequence ID" value="GAT00944.1"/>
    <property type="molecule type" value="Genomic_DNA"/>
</dbReference>
<comment type="caution">
    <text evidence="1">The sequence shown here is derived from an EMBL/GenBank/DDBJ whole genome shotgun (WGS) entry which is preliminary data.</text>
</comment>
<reference evidence="2" key="2">
    <citation type="submission" date="2016-02" db="EMBL/GenBank/DDBJ databases">
        <title>Draft genome sequence of five rapidly growing Mycobacterium species.</title>
        <authorList>
            <person name="Katahira K."/>
            <person name="Gotou Y."/>
            <person name="Iida K."/>
            <person name="Ogura Y."/>
            <person name="Hayashi T."/>
        </authorList>
    </citation>
    <scope>NUCLEOTIDE SEQUENCE [LARGE SCALE GENOMIC DNA]</scope>
    <source>
        <strain evidence="2">JCM6368</strain>
    </source>
</reference>
<evidence type="ECO:0000313" key="1">
    <source>
        <dbReference type="EMBL" id="GAT00944.1"/>
    </source>
</evidence>
<evidence type="ECO:0000313" key="2">
    <source>
        <dbReference type="Proteomes" id="UP000069705"/>
    </source>
</evidence>